<evidence type="ECO:0000313" key="1">
    <source>
        <dbReference type="EMBL" id="VGO21418.1"/>
    </source>
</evidence>
<evidence type="ECO:0000313" key="2">
    <source>
        <dbReference type="Proteomes" id="UP000346198"/>
    </source>
</evidence>
<reference evidence="1 2" key="1">
    <citation type="submission" date="2019-04" db="EMBL/GenBank/DDBJ databases">
        <authorList>
            <person name="Van Vliet M D."/>
        </authorList>
    </citation>
    <scope>NUCLEOTIDE SEQUENCE [LARGE SCALE GENOMIC DNA]</scope>
    <source>
        <strain evidence="1 2">F21</strain>
    </source>
</reference>
<dbReference type="Proteomes" id="UP000346198">
    <property type="component" value="Unassembled WGS sequence"/>
</dbReference>
<keyword evidence="2" id="KW-1185">Reference proteome</keyword>
<proteinExistence type="predicted"/>
<sequence>MEYWTDSLTNSFTELPPVVNYPQNSYTDSLHNAETAGFYKVEVELLP</sequence>
<name>A0A6C2UMQ0_9BACT</name>
<dbReference type="AlphaFoldDB" id="A0A6C2UMQ0"/>
<organism evidence="1 2">
    <name type="scientific">Pontiella sulfatireligans</name>
    <dbReference type="NCBI Taxonomy" id="2750658"/>
    <lineage>
        <taxon>Bacteria</taxon>
        <taxon>Pseudomonadati</taxon>
        <taxon>Kiritimatiellota</taxon>
        <taxon>Kiritimatiellia</taxon>
        <taxon>Kiritimatiellales</taxon>
        <taxon>Pontiellaceae</taxon>
        <taxon>Pontiella</taxon>
    </lineage>
</organism>
<accession>A0A6C2UMQ0</accession>
<dbReference type="EMBL" id="CAAHFH010000002">
    <property type="protein sequence ID" value="VGO21418.1"/>
    <property type="molecule type" value="Genomic_DNA"/>
</dbReference>
<protein>
    <submittedName>
        <fullName evidence="1">Uncharacterized protein</fullName>
    </submittedName>
</protein>
<dbReference type="RefSeq" id="WP_168433389.1">
    <property type="nucleotide sequence ID" value="NZ_CAAHFH010000002.1"/>
</dbReference>
<gene>
    <name evidence="1" type="ORF">SCARR_03491</name>
</gene>